<dbReference type="SUPFAM" id="SSF118215">
    <property type="entry name" value="Proton glutamate symport protein"/>
    <property type="match status" value="1"/>
</dbReference>
<dbReference type="AlphaFoldDB" id="A0A135WLN9"/>
<dbReference type="Pfam" id="PF00375">
    <property type="entry name" value="SDF"/>
    <property type="match status" value="1"/>
</dbReference>
<evidence type="ECO:0000256" key="1">
    <source>
        <dbReference type="ARBA" id="ARBA00004141"/>
    </source>
</evidence>
<gene>
    <name evidence="6" type="ORF">AU378_08610</name>
</gene>
<protein>
    <submittedName>
        <fullName evidence="6">Uncharacterized protein</fullName>
    </submittedName>
</protein>
<dbReference type="Gene3D" id="1.10.3860.10">
    <property type="entry name" value="Sodium:dicarboxylate symporter"/>
    <property type="match status" value="1"/>
</dbReference>
<dbReference type="GO" id="GO:0015138">
    <property type="term" value="F:fumarate transmembrane transporter activity"/>
    <property type="evidence" value="ECO:0007669"/>
    <property type="project" value="TreeGrafter"/>
</dbReference>
<dbReference type="RefSeq" id="WP_062649979.1">
    <property type="nucleotide sequence ID" value="NZ_LPUR01000001.1"/>
</dbReference>
<dbReference type="EMBL" id="LPUR01000001">
    <property type="protein sequence ID" value="KXH85789.1"/>
    <property type="molecule type" value="Genomic_DNA"/>
</dbReference>
<comment type="subcellular location">
    <subcellularLocation>
        <location evidence="1">Membrane</location>
        <topology evidence="1">Multi-pass membrane protein</topology>
    </subcellularLocation>
</comment>
<dbReference type="GO" id="GO:0070778">
    <property type="term" value="P:L-aspartate transmembrane transport"/>
    <property type="evidence" value="ECO:0007669"/>
    <property type="project" value="TreeGrafter"/>
</dbReference>
<keyword evidence="4" id="KW-1133">Transmembrane helix</keyword>
<reference evidence="7" key="1">
    <citation type="submission" date="2015-12" db="EMBL/GenBank/DDBJ databases">
        <title>Genome sequence of a biocontrol rhizobacterium Chryseobacterium kwangjuense strain KJ1R5 isolated from pepper (Capsicum annuum L.).</title>
        <authorList>
            <person name="Jeong J.-J."/>
            <person name="Park H."/>
            <person name="Mannaa M."/>
            <person name="Sang M.K."/>
            <person name="Choi I.-G."/>
            <person name="Kim K.D."/>
        </authorList>
    </citation>
    <scope>NUCLEOTIDE SEQUENCE [LARGE SCALE GENOMIC DNA]</scope>
    <source>
        <strain evidence="7">KJ1R5</strain>
    </source>
</reference>
<keyword evidence="2" id="KW-0813">Transport</keyword>
<reference evidence="6 7" key="2">
    <citation type="journal article" date="2016" name="Genome Announc.">
        <title>Draft Genome Sequence of a Biocontrol Rhizobacterium, Chryseobacterium kwangjuense Strain KJ1R5, Isolated from Pepper (Capsicum annuum).</title>
        <authorList>
            <person name="Jeong J.J."/>
            <person name="Park H."/>
            <person name="Park B.H."/>
            <person name="Mannaa M."/>
            <person name="Sang M.K."/>
            <person name="Choi I.G."/>
            <person name="Kim K.D."/>
        </authorList>
    </citation>
    <scope>NUCLEOTIDE SEQUENCE [LARGE SCALE GENOMIC DNA]</scope>
    <source>
        <strain evidence="6 7">KJ1R5</strain>
    </source>
</reference>
<comment type="caution">
    <text evidence="6">The sequence shown here is derived from an EMBL/GenBank/DDBJ whole genome shotgun (WGS) entry which is preliminary data.</text>
</comment>
<name>A0A135WLN9_9FLAO</name>
<organism evidence="6 7">
    <name type="scientific">Chryseobacterium kwangjuense</name>
    <dbReference type="NCBI Taxonomy" id="267125"/>
    <lineage>
        <taxon>Bacteria</taxon>
        <taxon>Pseudomonadati</taxon>
        <taxon>Bacteroidota</taxon>
        <taxon>Flavobacteriia</taxon>
        <taxon>Flavobacteriales</taxon>
        <taxon>Weeksellaceae</taxon>
        <taxon>Chryseobacterium group</taxon>
        <taxon>Chryseobacterium</taxon>
    </lineage>
</organism>
<keyword evidence="5" id="KW-0472">Membrane</keyword>
<evidence type="ECO:0000313" key="6">
    <source>
        <dbReference type="EMBL" id="KXH85789.1"/>
    </source>
</evidence>
<evidence type="ECO:0000313" key="7">
    <source>
        <dbReference type="Proteomes" id="UP000070513"/>
    </source>
</evidence>
<accession>A0A135WLN9</accession>
<evidence type="ECO:0000256" key="4">
    <source>
        <dbReference type="ARBA" id="ARBA00022989"/>
    </source>
</evidence>
<dbReference type="InterPro" id="IPR036458">
    <property type="entry name" value="Na:dicarbo_symporter_sf"/>
</dbReference>
<sequence>MAKAVSYFSLTVSDYLWLFAIITITSKTASGVPGSGFPALIFTLNRFGKIPLTDIVLLYSVDRFMNEARSVTNFISIAVSGIVISKMNQKSKDE</sequence>
<dbReference type="PANTHER" id="PTHR42865:SF1">
    <property type="entry name" value="AEROBIC C4-DICARBOXYLATE TRANSPORT PROTEIN"/>
    <property type="match status" value="1"/>
</dbReference>
<dbReference type="GO" id="GO:0015366">
    <property type="term" value="F:malate:proton symporter activity"/>
    <property type="evidence" value="ECO:0007669"/>
    <property type="project" value="TreeGrafter"/>
</dbReference>
<dbReference type="Proteomes" id="UP000070513">
    <property type="component" value="Unassembled WGS sequence"/>
</dbReference>
<evidence type="ECO:0000256" key="2">
    <source>
        <dbReference type="ARBA" id="ARBA00022448"/>
    </source>
</evidence>
<evidence type="ECO:0000256" key="5">
    <source>
        <dbReference type="ARBA" id="ARBA00023136"/>
    </source>
</evidence>
<dbReference type="GO" id="GO:0005886">
    <property type="term" value="C:plasma membrane"/>
    <property type="evidence" value="ECO:0007669"/>
    <property type="project" value="TreeGrafter"/>
</dbReference>
<dbReference type="InterPro" id="IPR001991">
    <property type="entry name" value="Na-dicarboxylate_symporter"/>
</dbReference>
<dbReference type="PANTHER" id="PTHR42865">
    <property type="entry name" value="PROTON/GLUTAMATE-ASPARTATE SYMPORTER"/>
    <property type="match status" value="1"/>
</dbReference>
<keyword evidence="3" id="KW-0812">Transmembrane</keyword>
<dbReference type="GO" id="GO:0015141">
    <property type="term" value="F:succinate transmembrane transporter activity"/>
    <property type="evidence" value="ECO:0007669"/>
    <property type="project" value="TreeGrafter"/>
</dbReference>
<proteinExistence type="predicted"/>
<evidence type="ECO:0000256" key="3">
    <source>
        <dbReference type="ARBA" id="ARBA00022692"/>
    </source>
</evidence>